<evidence type="ECO:0000313" key="5">
    <source>
        <dbReference type="Proteomes" id="UP000243333"/>
    </source>
</evidence>
<keyword evidence="2" id="KW-0732">Signal</keyword>
<dbReference type="STRING" id="1123285.SAMN05660235_02222"/>
<dbReference type="EMBL" id="FNBU01000018">
    <property type="protein sequence ID" value="SDF62733.1"/>
    <property type="molecule type" value="Genomic_DNA"/>
</dbReference>
<sequence length="255" mass="27418">MTKRLAWLVLGIYLLIAAVAWAQPQIPPAPTASIYIQDYAGVVSGDTKARINSLGSQLAAKTKAQVVVVTVKSLQGASIEDYALEILRRWGVGDKTLNNGVVMLVAVGDRQSRIEVGYGLEGALPDAKTGRIQDEYMIPYFQRGDYDKGILNGYLALVSEVAKEYNLELKTEAKPVPKQRAGDSSWWDTLPWWVKVLFAAGVLLLFIIDWLFFGGQITYLILALLFRRGGGGGGGYGGGGFGGGSGGGGGSSRRW</sequence>
<dbReference type="RefSeq" id="WP_093690867.1">
    <property type="nucleotide sequence ID" value="NZ_FNBU01000018.1"/>
</dbReference>
<keyword evidence="1" id="KW-1133">Transmembrane helix</keyword>
<feature type="domain" description="TPM" evidence="3">
    <location>
        <begin position="37"/>
        <end position="158"/>
    </location>
</feature>
<proteinExistence type="predicted"/>
<organism evidence="4 5">
    <name type="scientific">Sporolituus thermophilus DSM 23256</name>
    <dbReference type="NCBI Taxonomy" id="1123285"/>
    <lineage>
        <taxon>Bacteria</taxon>
        <taxon>Bacillati</taxon>
        <taxon>Bacillota</taxon>
        <taxon>Negativicutes</taxon>
        <taxon>Selenomonadales</taxon>
        <taxon>Sporomusaceae</taxon>
        <taxon>Sporolituus</taxon>
    </lineage>
</organism>
<dbReference type="AlphaFoldDB" id="A0A1G7MLZ8"/>
<evidence type="ECO:0000256" key="2">
    <source>
        <dbReference type="SAM" id="SignalP"/>
    </source>
</evidence>
<name>A0A1G7MLZ8_9FIRM</name>
<dbReference type="PANTHER" id="PTHR30373:SF2">
    <property type="entry name" value="UPF0603 PROTEIN YGCG"/>
    <property type="match status" value="1"/>
</dbReference>
<dbReference type="InterPro" id="IPR007621">
    <property type="entry name" value="TPM_dom"/>
</dbReference>
<feature type="signal peptide" evidence="2">
    <location>
        <begin position="1"/>
        <end position="22"/>
    </location>
</feature>
<protein>
    <recommendedName>
        <fullName evidence="3">TPM domain-containing protein</fullName>
    </recommendedName>
</protein>
<feature type="transmembrane region" description="Helical" evidence="1">
    <location>
        <begin position="192"/>
        <end position="213"/>
    </location>
</feature>
<feature type="chain" id="PRO_5017310091" description="TPM domain-containing protein" evidence="2">
    <location>
        <begin position="23"/>
        <end position="255"/>
    </location>
</feature>
<keyword evidence="5" id="KW-1185">Reference proteome</keyword>
<dbReference type="OrthoDB" id="9810918at2"/>
<dbReference type="Proteomes" id="UP000243333">
    <property type="component" value="Unassembled WGS sequence"/>
</dbReference>
<evidence type="ECO:0000259" key="3">
    <source>
        <dbReference type="Pfam" id="PF04536"/>
    </source>
</evidence>
<keyword evidence="1" id="KW-0472">Membrane</keyword>
<evidence type="ECO:0000313" key="4">
    <source>
        <dbReference type="EMBL" id="SDF62733.1"/>
    </source>
</evidence>
<gene>
    <name evidence="4" type="ORF">SAMN05660235_02222</name>
</gene>
<dbReference type="PANTHER" id="PTHR30373">
    <property type="entry name" value="UPF0603 PROTEIN YGCG"/>
    <property type="match status" value="1"/>
</dbReference>
<accession>A0A1G7MLZ8</accession>
<dbReference type="Gene3D" id="3.10.310.50">
    <property type="match status" value="1"/>
</dbReference>
<reference evidence="5" key="1">
    <citation type="submission" date="2016-10" db="EMBL/GenBank/DDBJ databases">
        <authorList>
            <person name="Varghese N."/>
            <person name="Submissions S."/>
        </authorList>
    </citation>
    <scope>NUCLEOTIDE SEQUENCE [LARGE SCALE GENOMIC DNA]</scope>
    <source>
        <strain evidence="5">DSM 23256</strain>
    </source>
</reference>
<dbReference type="Pfam" id="PF04536">
    <property type="entry name" value="TPM_phosphatase"/>
    <property type="match status" value="1"/>
</dbReference>
<keyword evidence="1" id="KW-0812">Transmembrane</keyword>
<evidence type="ECO:0000256" key="1">
    <source>
        <dbReference type="SAM" id="Phobius"/>
    </source>
</evidence>